<dbReference type="EMBL" id="AP021861">
    <property type="protein sequence ID" value="BBO35473.1"/>
    <property type="molecule type" value="Genomic_DNA"/>
</dbReference>
<sequence>MLATLLEKLTGRDDLERIAHKNDIAVLTSYLQKRPVFIPQQPKRFLDAANFTQQELLELIQADAAQLANEPFEPWLLDVDGEKLLPVFSNQDRMTTFASKISQDLNKVFGLGFGSFLLESLTNQVEIDVVDINRFSKHGFEIRLRTR</sequence>
<keyword evidence="2" id="KW-1185">Reference proteome</keyword>
<proteinExistence type="predicted"/>
<name>A0A5K7XLS7_9BACT</name>
<reference evidence="2" key="1">
    <citation type="submission" date="2019-10" db="EMBL/GenBank/DDBJ databases">
        <title>Lacipirellula parvula gen. nov., sp. nov., representing a lineage of planctomycetes widespread in freshwater anoxic habitats, and description of the family Lacipirellulaceae.</title>
        <authorList>
            <person name="Dedysh S.N."/>
            <person name="Kulichevskaya I.S."/>
            <person name="Beletsky A.V."/>
            <person name="Rakitin A.L."/>
            <person name="Mardanov A.V."/>
            <person name="Ivanova A.A."/>
            <person name="Saltykova V.X."/>
            <person name="Rijpstra W.I.C."/>
            <person name="Sinninghe Damste J.S."/>
            <person name="Ravin N.V."/>
        </authorList>
    </citation>
    <scope>NUCLEOTIDE SEQUENCE [LARGE SCALE GENOMIC DNA]</scope>
    <source>
        <strain evidence="2">PX69</strain>
    </source>
</reference>
<dbReference type="AlphaFoldDB" id="A0A5K7XLS7"/>
<protein>
    <submittedName>
        <fullName evidence="1">Uncharacterized protein</fullName>
    </submittedName>
</protein>
<dbReference type="KEGG" id="lpav:PLANPX_5085"/>
<accession>A0A5K7XLS7</accession>
<organism evidence="1 2">
    <name type="scientific">Lacipirellula parvula</name>
    <dbReference type="NCBI Taxonomy" id="2650471"/>
    <lineage>
        <taxon>Bacteria</taxon>
        <taxon>Pseudomonadati</taxon>
        <taxon>Planctomycetota</taxon>
        <taxon>Planctomycetia</taxon>
        <taxon>Pirellulales</taxon>
        <taxon>Lacipirellulaceae</taxon>
        <taxon>Lacipirellula</taxon>
    </lineage>
</organism>
<evidence type="ECO:0000313" key="1">
    <source>
        <dbReference type="EMBL" id="BBO35473.1"/>
    </source>
</evidence>
<gene>
    <name evidence="1" type="ORF">PLANPX_5085</name>
</gene>
<evidence type="ECO:0000313" key="2">
    <source>
        <dbReference type="Proteomes" id="UP000326837"/>
    </source>
</evidence>
<dbReference type="Proteomes" id="UP000326837">
    <property type="component" value="Chromosome"/>
</dbReference>
<dbReference type="RefSeq" id="WP_152100848.1">
    <property type="nucleotide sequence ID" value="NZ_AP021861.1"/>
</dbReference>